<sequence>MAMVQSVVVMMAAAPSILPRAELPSLSRLSPAPLLRSLGLGRQWDSVKVGPLTVSPMGIGTWAWGNQLLWGYEEEMDEELQRVFNFAISKGINFFDTADSYGTGKLNGRSELLLGKFIQEYRGGKEGLEKNVNIATKFAAYPWRLMPSQIVSACNGSLDRLEMDQLALGQLHWSTVNYAPFQEQALWDGLIAVYEQGLVKAIGVSNYGPKQLVRIHKYLQRRGVPLSSVQVQFSLLSKGIQQMEVKAVCDDLGIKLIAYSPLGLGMLTGKYSATNVPQGPRGFLFKQVLPGLDPLLNTMRDIAEKRGKTISQVAINWCICKGAIPIPGVKSLQQAQDNLGALSWQLNGDEVARLEFIAEKAPRGMIQNIFQTA</sequence>
<keyword evidence="1" id="KW-0560">Oxidoreductase</keyword>
<dbReference type="InterPro" id="IPR036812">
    <property type="entry name" value="NAD(P)_OxRdtase_dom_sf"/>
</dbReference>
<proteinExistence type="predicted"/>
<dbReference type="PROSITE" id="PS00062">
    <property type="entry name" value="ALDOKETO_REDUCTASE_2"/>
    <property type="match status" value="1"/>
</dbReference>
<dbReference type="InterPro" id="IPR023210">
    <property type="entry name" value="NADP_OxRdtase_dom"/>
</dbReference>
<organism evidence="3 4">
    <name type="scientific">Sphagnum troendelagicum</name>
    <dbReference type="NCBI Taxonomy" id="128251"/>
    <lineage>
        <taxon>Eukaryota</taxon>
        <taxon>Viridiplantae</taxon>
        <taxon>Streptophyta</taxon>
        <taxon>Embryophyta</taxon>
        <taxon>Bryophyta</taxon>
        <taxon>Sphagnophytina</taxon>
        <taxon>Sphagnopsida</taxon>
        <taxon>Sphagnales</taxon>
        <taxon>Sphagnaceae</taxon>
        <taxon>Sphagnum</taxon>
    </lineage>
</organism>
<dbReference type="PANTHER" id="PTHR43625">
    <property type="entry name" value="AFLATOXIN B1 ALDEHYDE REDUCTASE"/>
    <property type="match status" value="1"/>
</dbReference>
<feature type="domain" description="NADP-dependent oxidoreductase" evidence="2">
    <location>
        <begin position="56"/>
        <end position="356"/>
    </location>
</feature>
<reference evidence="3" key="1">
    <citation type="submission" date="2024-02" db="EMBL/GenBank/DDBJ databases">
        <authorList>
            <consortium name="ELIXIR-Norway"/>
            <consortium name="Elixir Norway"/>
        </authorList>
    </citation>
    <scope>NUCLEOTIDE SEQUENCE</scope>
</reference>
<dbReference type="InterPro" id="IPR018170">
    <property type="entry name" value="Aldo/ket_reductase_CS"/>
</dbReference>
<dbReference type="CDD" id="cd19093">
    <property type="entry name" value="AKR_AtPLR-like"/>
    <property type="match status" value="1"/>
</dbReference>
<accession>A0ABP0V6Q6</accession>
<evidence type="ECO:0000313" key="4">
    <source>
        <dbReference type="Proteomes" id="UP001497512"/>
    </source>
</evidence>
<gene>
    <name evidence="3" type="ORF">CSSPTR1EN2_LOCUS23607</name>
</gene>
<dbReference type="InterPro" id="IPR050791">
    <property type="entry name" value="Aldo-Keto_reductase"/>
</dbReference>
<dbReference type="EMBL" id="OZ019901">
    <property type="protein sequence ID" value="CAK9237246.1"/>
    <property type="molecule type" value="Genomic_DNA"/>
</dbReference>
<dbReference type="SUPFAM" id="SSF51430">
    <property type="entry name" value="NAD(P)-linked oxidoreductase"/>
    <property type="match status" value="1"/>
</dbReference>
<keyword evidence="4" id="KW-1185">Reference proteome</keyword>
<dbReference type="PRINTS" id="PR00069">
    <property type="entry name" value="ALDKETRDTASE"/>
</dbReference>
<dbReference type="InterPro" id="IPR020471">
    <property type="entry name" value="AKR"/>
</dbReference>
<evidence type="ECO:0000259" key="2">
    <source>
        <dbReference type="Pfam" id="PF00248"/>
    </source>
</evidence>
<dbReference type="Proteomes" id="UP001497512">
    <property type="component" value="Chromosome 9"/>
</dbReference>
<evidence type="ECO:0000313" key="3">
    <source>
        <dbReference type="EMBL" id="CAK9237246.1"/>
    </source>
</evidence>
<name>A0ABP0V6Q6_9BRYO</name>
<dbReference type="Gene3D" id="3.20.20.100">
    <property type="entry name" value="NADP-dependent oxidoreductase domain"/>
    <property type="match status" value="1"/>
</dbReference>
<evidence type="ECO:0000256" key="1">
    <source>
        <dbReference type="ARBA" id="ARBA00023002"/>
    </source>
</evidence>
<protein>
    <recommendedName>
        <fullName evidence="2">NADP-dependent oxidoreductase domain-containing protein</fullName>
    </recommendedName>
</protein>
<dbReference type="PANTHER" id="PTHR43625:SF5">
    <property type="entry name" value="PYRIDOXAL REDUCTASE, CHLOROPLASTIC"/>
    <property type="match status" value="1"/>
</dbReference>
<dbReference type="Pfam" id="PF00248">
    <property type="entry name" value="Aldo_ket_red"/>
    <property type="match status" value="1"/>
</dbReference>